<dbReference type="InterPro" id="IPR002464">
    <property type="entry name" value="DNA/RNA_helicase_DEAH_CS"/>
</dbReference>
<dbReference type="InterPro" id="IPR032284">
    <property type="entry name" value="RecQ_Zn-bd"/>
</dbReference>
<evidence type="ECO:0000256" key="5">
    <source>
        <dbReference type="ARBA" id="ARBA00022806"/>
    </source>
</evidence>
<dbReference type="AlphaFoldDB" id="A0A6G0W9V6"/>
<feature type="domain" description="Helicase C-terminal" evidence="14">
    <location>
        <begin position="307"/>
        <end position="459"/>
    </location>
</feature>
<keyword evidence="5 11" id="KW-0347">Helicase</keyword>
<keyword evidence="4 11" id="KW-0378">Hydrolase</keyword>
<dbReference type="GO" id="GO:0005737">
    <property type="term" value="C:cytoplasm"/>
    <property type="evidence" value="ECO:0007669"/>
    <property type="project" value="TreeGrafter"/>
</dbReference>
<evidence type="ECO:0000256" key="8">
    <source>
        <dbReference type="ARBA" id="ARBA00023235"/>
    </source>
</evidence>
<sequence length="620" mass="70958">MQVDQRPSWQRARRKFRTGLEALRHPVEVVDLAQEDDTEMEIENRVGDGELHSEKRHRTSKTCRPRKSQNSQNGETEITAVPVWNGYEPSLMLTVLRDLFGLDEFRPGQEEAAGRGEDVFVLMPTGAGKSLCYQLPACLDKGLTIVVSPLLSLIEDQITQLQDKGIKAKMLTGVMSREMQNNVYGCMLSKESTLKLLYITPEKLASCKLLKKILKDMTRRNMVSRFVVDEAHCISQWGNDFRKDYMDLGQLRTDHIHVPIMALTATANEKTVNSIIASLRLLTPSINKANFNRSNISYEFRLKTTTFLQDLRDFVLGRKNDSGIIYCLSKKDCEKLVEELTRGDKSQHWVSFYHAELDSDEKSYRHRAWSEGTIQVMVATTAFGMGINKPDVRYVIHHSLPQSITHFYQESGRAGRDGLPAVSLVFYSYKDYSRRKKMLTQGATRQVHAQALRQIMELCEDCTKCRRQLLLEHFGEPWHSNLCQRSCDVCQGQTVDEADITGDCKALWEIVKYCTQVGARPTVTQVAQLYLGKKPPKKQMALRPSKIPCFGMGKLRNYSRAHVEGLLYFNIYHQFISEMSKTSGIYTSYFLRLGHQHMKYVEGDRIILHTSNPLEVDEDD</sequence>
<evidence type="ECO:0000256" key="10">
    <source>
        <dbReference type="ARBA" id="ARBA00034617"/>
    </source>
</evidence>
<accession>A0A6G0W9V6</accession>
<dbReference type="PROSITE" id="PS00690">
    <property type="entry name" value="DEAH_ATP_HELICASE"/>
    <property type="match status" value="1"/>
</dbReference>
<dbReference type="PANTHER" id="PTHR13710">
    <property type="entry name" value="DNA HELICASE RECQ FAMILY MEMBER"/>
    <property type="match status" value="1"/>
</dbReference>
<evidence type="ECO:0000256" key="3">
    <source>
        <dbReference type="ARBA" id="ARBA00022741"/>
    </source>
</evidence>
<dbReference type="NCBIfam" id="TIGR00614">
    <property type="entry name" value="recQ_fam"/>
    <property type="match status" value="1"/>
</dbReference>
<proteinExistence type="inferred from homology"/>
<keyword evidence="6 11" id="KW-0067">ATP-binding</keyword>
<dbReference type="GO" id="GO:0005524">
    <property type="term" value="F:ATP binding"/>
    <property type="evidence" value="ECO:0007669"/>
    <property type="project" value="UniProtKB-KW"/>
</dbReference>
<dbReference type="Gene3D" id="3.40.50.300">
    <property type="entry name" value="P-loop containing nucleotide triphosphate hydrolases"/>
    <property type="match status" value="2"/>
</dbReference>
<dbReference type="GO" id="GO:0003677">
    <property type="term" value="F:DNA binding"/>
    <property type="evidence" value="ECO:0007669"/>
    <property type="project" value="UniProtKB-KW"/>
</dbReference>
<dbReference type="SUPFAM" id="SSF52540">
    <property type="entry name" value="P-loop containing nucleoside triphosphate hydrolases"/>
    <property type="match status" value="1"/>
</dbReference>
<dbReference type="SMART" id="SM00490">
    <property type="entry name" value="HELICc"/>
    <property type="match status" value="1"/>
</dbReference>
<evidence type="ECO:0000256" key="6">
    <source>
        <dbReference type="ARBA" id="ARBA00022840"/>
    </source>
</evidence>
<feature type="compositionally biased region" description="Basic residues" evidence="12">
    <location>
        <begin position="54"/>
        <end position="67"/>
    </location>
</feature>
<dbReference type="EMBL" id="VJMJ01000319">
    <property type="protein sequence ID" value="KAF0722974.1"/>
    <property type="molecule type" value="Genomic_DNA"/>
</dbReference>
<evidence type="ECO:0000256" key="7">
    <source>
        <dbReference type="ARBA" id="ARBA00023125"/>
    </source>
</evidence>
<dbReference type="InterPro" id="IPR036388">
    <property type="entry name" value="WH-like_DNA-bd_sf"/>
</dbReference>
<keyword evidence="16" id="KW-1185">Reference proteome</keyword>
<dbReference type="VEuPathDB" id="FungiDB:AeMF1_010215"/>
<name>A0A6G0W9V6_9STRA</name>
<comment type="catalytic activity">
    <reaction evidence="10 11">
        <text>Couples ATP hydrolysis with the unwinding of duplex DNA by translocating in the 3'-5' direction.</text>
        <dbReference type="EC" id="5.6.2.4"/>
    </reaction>
</comment>
<feature type="region of interest" description="Disordered" evidence="12">
    <location>
        <begin position="46"/>
        <end position="75"/>
    </location>
</feature>
<dbReference type="GO" id="GO:0043138">
    <property type="term" value="F:3'-5' DNA helicase activity"/>
    <property type="evidence" value="ECO:0007669"/>
    <property type="project" value="UniProtKB-EC"/>
</dbReference>
<dbReference type="Gene3D" id="1.10.10.10">
    <property type="entry name" value="Winged helix-like DNA-binding domain superfamily/Winged helix DNA-binding domain"/>
    <property type="match status" value="1"/>
</dbReference>
<evidence type="ECO:0000256" key="2">
    <source>
        <dbReference type="ARBA" id="ARBA00005446"/>
    </source>
</evidence>
<dbReference type="EC" id="5.6.2.4" evidence="11"/>
<dbReference type="FunFam" id="3.40.50.300:FF:001389">
    <property type="entry name" value="ATP-dependent DNA helicase RecQ"/>
    <property type="match status" value="1"/>
</dbReference>
<dbReference type="GO" id="GO:0000724">
    <property type="term" value="P:double-strand break repair via homologous recombination"/>
    <property type="evidence" value="ECO:0007669"/>
    <property type="project" value="TreeGrafter"/>
</dbReference>
<dbReference type="CDD" id="cd18794">
    <property type="entry name" value="SF2_C_RecQ"/>
    <property type="match status" value="1"/>
</dbReference>
<evidence type="ECO:0000256" key="11">
    <source>
        <dbReference type="RuleBase" id="RU364117"/>
    </source>
</evidence>
<dbReference type="Pfam" id="PF00271">
    <property type="entry name" value="Helicase_C"/>
    <property type="match status" value="1"/>
</dbReference>
<feature type="domain" description="Helicase ATP-binding" evidence="13">
    <location>
        <begin position="110"/>
        <end position="285"/>
    </location>
</feature>
<keyword evidence="3 11" id="KW-0547">Nucleotide-binding</keyword>
<dbReference type="Pfam" id="PF16124">
    <property type="entry name" value="RecQ_Zn_bind"/>
    <property type="match status" value="1"/>
</dbReference>
<dbReference type="SMART" id="SM00487">
    <property type="entry name" value="DEXDc"/>
    <property type="match status" value="1"/>
</dbReference>
<dbReference type="PANTHER" id="PTHR13710:SF153">
    <property type="entry name" value="RECQ-LIKE DNA HELICASE BLM"/>
    <property type="match status" value="1"/>
</dbReference>
<evidence type="ECO:0000259" key="13">
    <source>
        <dbReference type="PROSITE" id="PS51192"/>
    </source>
</evidence>
<comment type="similarity">
    <text evidence="2 11">Belongs to the helicase family. RecQ subfamily.</text>
</comment>
<dbReference type="Proteomes" id="UP000481153">
    <property type="component" value="Unassembled WGS sequence"/>
</dbReference>
<dbReference type="GO" id="GO:0005694">
    <property type="term" value="C:chromosome"/>
    <property type="evidence" value="ECO:0007669"/>
    <property type="project" value="TreeGrafter"/>
</dbReference>
<evidence type="ECO:0000313" key="16">
    <source>
        <dbReference type="Proteomes" id="UP000481153"/>
    </source>
</evidence>
<dbReference type="InterPro" id="IPR004589">
    <property type="entry name" value="DNA_helicase_ATP-dep_RecQ"/>
</dbReference>
<evidence type="ECO:0000256" key="1">
    <source>
        <dbReference type="ARBA" id="ARBA00004123"/>
    </source>
</evidence>
<evidence type="ECO:0000256" key="12">
    <source>
        <dbReference type="SAM" id="MobiDB-lite"/>
    </source>
</evidence>
<evidence type="ECO:0000313" key="15">
    <source>
        <dbReference type="EMBL" id="KAF0722974.1"/>
    </source>
</evidence>
<keyword evidence="7" id="KW-0238">DNA-binding</keyword>
<reference evidence="15 16" key="1">
    <citation type="submission" date="2019-07" db="EMBL/GenBank/DDBJ databases">
        <title>Genomics analysis of Aphanomyces spp. identifies a new class of oomycete effector associated with host adaptation.</title>
        <authorList>
            <person name="Gaulin E."/>
        </authorList>
    </citation>
    <scope>NUCLEOTIDE SEQUENCE [LARGE SCALE GENOMIC DNA]</scope>
    <source>
        <strain evidence="15 16">ATCC 201684</strain>
    </source>
</reference>
<dbReference type="InterPro" id="IPR027417">
    <property type="entry name" value="P-loop_NTPase"/>
</dbReference>
<comment type="subcellular location">
    <subcellularLocation>
        <location evidence="1 11">Nucleus</location>
    </subcellularLocation>
</comment>
<gene>
    <name evidence="15" type="ORF">Ae201684_018049</name>
</gene>
<dbReference type="Pfam" id="PF00270">
    <property type="entry name" value="DEAD"/>
    <property type="match status" value="1"/>
</dbReference>
<dbReference type="InterPro" id="IPR014001">
    <property type="entry name" value="Helicase_ATP-bd"/>
</dbReference>
<evidence type="ECO:0000259" key="14">
    <source>
        <dbReference type="PROSITE" id="PS51194"/>
    </source>
</evidence>
<keyword evidence="9 11" id="KW-0539">Nucleus</keyword>
<keyword evidence="8" id="KW-0413">Isomerase</keyword>
<dbReference type="PROSITE" id="PS51194">
    <property type="entry name" value="HELICASE_CTER"/>
    <property type="match status" value="1"/>
</dbReference>
<evidence type="ECO:0000256" key="9">
    <source>
        <dbReference type="ARBA" id="ARBA00023242"/>
    </source>
</evidence>
<protein>
    <recommendedName>
        <fullName evidence="11">ATP-dependent DNA helicase</fullName>
        <ecNumber evidence="11">5.6.2.4</ecNumber>
    </recommendedName>
</protein>
<evidence type="ECO:0000256" key="4">
    <source>
        <dbReference type="ARBA" id="ARBA00022801"/>
    </source>
</evidence>
<dbReference type="GO" id="GO:0016787">
    <property type="term" value="F:hydrolase activity"/>
    <property type="evidence" value="ECO:0007669"/>
    <property type="project" value="UniProtKB-KW"/>
</dbReference>
<dbReference type="CDD" id="cd17920">
    <property type="entry name" value="DEXHc_RecQ"/>
    <property type="match status" value="1"/>
</dbReference>
<dbReference type="InterPro" id="IPR001650">
    <property type="entry name" value="Helicase_C-like"/>
</dbReference>
<dbReference type="GO" id="GO:0005634">
    <property type="term" value="C:nucleus"/>
    <property type="evidence" value="ECO:0007669"/>
    <property type="project" value="UniProtKB-SubCell"/>
</dbReference>
<dbReference type="PROSITE" id="PS51192">
    <property type="entry name" value="HELICASE_ATP_BIND_1"/>
    <property type="match status" value="1"/>
</dbReference>
<comment type="caution">
    <text evidence="15">The sequence shown here is derived from an EMBL/GenBank/DDBJ whole genome shotgun (WGS) entry which is preliminary data.</text>
</comment>
<dbReference type="InterPro" id="IPR011545">
    <property type="entry name" value="DEAD/DEAH_box_helicase_dom"/>
</dbReference>
<organism evidence="15 16">
    <name type="scientific">Aphanomyces euteiches</name>
    <dbReference type="NCBI Taxonomy" id="100861"/>
    <lineage>
        <taxon>Eukaryota</taxon>
        <taxon>Sar</taxon>
        <taxon>Stramenopiles</taxon>
        <taxon>Oomycota</taxon>
        <taxon>Saprolegniomycetes</taxon>
        <taxon>Saprolegniales</taxon>
        <taxon>Verrucalvaceae</taxon>
        <taxon>Aphanomyces</taxon>
    </lineage>
</organism>
<dbReference type="GO" id="GO:0009378">
    <property type="term" value="F:four-way junction helicase activity"/>
    <property type="evidence" value="ECO:0007669"/>
    <property type="project" value="TreeGrafter"/>
</dbReference>
<comment type="catalytic activity">
    <reaction evidence="11">
        <text>ATP + H2O = ADP + phosphate + H(+)</text>
        <dbReference type="Rhea" id="RHEA:13065"/>
        <dbReference type="ChEBI" id="CHEBI:15377"/>
        <dbReference type="ChEBI" id="CHEBI:15378"/>
        <dbReference type="ChEBI" id="CHEBI:30616"/>
        <dbReference type="ChEBI" id="CHEBI:43474"/>
        <dbReference type="ChEBI" id="CHEBI:456216"/>
    </reaction>
</comment>